<reference evidence="3" key="1">
    <citation type="submission" date="2018-05" db="EMBL/GenBank/DDBJ databases">
        <title>Reclassification of Methylarcula marina and Methylarcula terricola as Paracoccus methylarcula sp.nov., comb.nov. and Paracoccus terricola comb.nov.</title>
        <authorList>
            <person name="Shmareva M.N."/>
            <person name="Doronina N.V."/>
            <person name="Vasilenko O.V."/>
            <person name="Tarlachkov S.V."/>
            <person name="Trotsenko Y.A."/>
        </authorList>
    </citation>
    <scope>NUCLEOTIDE SEQUENCE [LARGE SCALE GENOMIC DNA]</scope>
    <source>
        <strain evidence="3">VKM B-2159</strain>
    </source>
</reference>
<accession>A0A3R7Q272</accession>
<name>A0A3R7Q272_9RHOB</name>
<gene>
    <name evidence="3" type="ORF">A7A09_012370</name>
</gene>
<feature type="region of interest" description="Disordered" evidence="1">
    <location>
        <begin position="52"/>
        <end position="77"/>
    </location>
</feature>
<dbReference type="EMBL" id="PXNQ02000007">
    <property type="protein sequence ID" value="RNF34193.1"/>
    <property type="molecule type" value="Genomic_DNA"/>
</dbReference>
<evidence type="ECO:0000259" key="2">
    <source>
        <dbReference type="Pfam" id="PF13392"/>
    </source>
</evidence>
<evidence type="ECO:0000313" key="4">
    <source>
        <dbReference type="Proteomes" id="UP000238137"/>
    </source>
</evidence>
<dbReference type="InterPro" id="IPR003615">
    <property type="entry name" value="HNH_nuc"/>
</dbReference>
<dbReference type="Gene3D" id="3.90.75.20">
    <property type="match status" value="1"/>
</dbReference>
<dbReference type="Proteomes" id="UP000238137">
    <property type="component" value="Unassembled WGS sequence"/>
</dbReference>
<comment type="caution">
    <text evidence="3">The sequence shown here is derived from an EMBL/GenBank/DDBJ whole genome shotgun (WGS) entry which is preliminary data.</text>
</comment>
<keyword evidence="4" id="KW-1185">Reference proteome</keyword>
<dbReference type="Pfam" id="PF13392">
    <property type="entry name" value="HNH_3"/>
    <property type="match status" value="1"/>
</dbReference>
<dbReference type="OrthoDB" id="6631788at2"/>
<proteinExistence type="predicted"/>
<protein>
    <recommendedName>
        <fullName evidence="2">HNH nuclease domain-containing protein</fullName>
    </recommendedName>
</protein>
<feature type="domain" description="HNH nuclease" evidence="2">
    <location>
        <begin position="10"/>
        <end position="55"/>
    </location>
</feature>
<dbReference type="InterPro" id="IPR044925">
    <property type="entry name" value="His-Me_finger_sf"/>
</dbReference>
<organism evidence="3 4">
    <name type="scientific">Paracoccus methylarcula</name>
    <dbReference type="NCBI Taxonomy" id="72022"/>
    <lineage>
        <taxon>Bacteria</taxon>
        <taxon>Pseudomonadati</taxon>
        <taxon>Pseudomonadota</taxon>
        <taxon>Alphaproteobacteria</taxon>
        <taxon>Rhodobacterales</taxon>
        <taxon>Paracoccaceae</taxon>
        <taxon>Paracoccus</taxon>
    </lineage>
</organism>
<dbReference type="SUPFAM" id="SSF54060">
    <property type="entry name" value="His-Me finger endonucleases"/>
    <property type="match status" value="1"/>
</dbReference>
<evidence type="ECO:0000256" key="1">
    <source>
        <dbReference type="SAM" id="MobiDB-lite"/>
    </source>
</evidence>
<evidence type="ECO:0000313" key="3">
    <source>
        <dbReference type="EMBL" id="RNF34193.1"/>
    </source>
</evidence>
<dbReference type="AlphaFoldDB" id="A0A3R7Q272"/>
<sequence length="129" mass="14909">MSYHIGGEERFAHRLVAFAFLPDPLPEQTQVAHRDGSRLHCHWQNLRWSTPLENHDDRRRHGTGPVGERNPKAKLTEDDVRRIRREYRLIKIPGSGRSVSELENAYGVHRATICSIANGRSWKHVKELA</sequence>